<proteinExistence type="predicted"/>
<dbReference type="SUPFAM" id="SSF53850">
    <property type="entry name" value="Periplasmic binding protein-like II"/>
    <property type="match status" value="1"/>
</dbReference>
<feature type="chain" id="PRO_5046614200" description="Transporter substrate-binding domain-containing protein" evidence="1">
    <location>
        <begin position="19"/>
        <end position="256"/>
    </location>
</feature>
<evidence type="ECO:0000313" key="2">
    <source>
        <dbReference type="EMBL" id="GLR12050.1"/>
    </source>
</evidence>
<keyword evidence="3" id="KW-1185">Reference proteome</keyword>
<reference evidence="3" key="1">
    <citation type="journal article" date="2019" name="Int. J. Syst. Evol. Microbiol.">
        <title>The Global Catalogue of Microorganisms (GCM) 10K type strain sequencing project: providing services to taxonomists for standard genome sequencing and annotation.</title>
        <authorList>
            <consortium name="The Broad Institute Genomics Platform"/>
            <consortium name="The Broad Institute Genome Sequencing Center for Infectious Disease"/>
            <person name="Wu L."/>
            <person name="Ma J."/>
        </authorList>
    </citation>
    <scope>NUCLEOTIDE SEQUENCE [LARGE SCALE GENOMIC DNA]</scope>
    <source>
        <strain evidence="3">NBRC 110044</strain>
    </source>
</reference>
<comment type="caution">
    <text evidence="2">The sequence shown here is derived from an EMBL/GenBank/DDBJ whole genome shotgun (WGS) entry which is preliminary data.</text>
</comment>
<sequence>MTSLRWLICLLLTLPALADKPGSVTLCFEDQENYPWILPGPSGYVITMVEMVGQRSGLHVVLVAKPWKRCLAEMQQNVVDGVVNASFVPERLEMGVYPMRDGKPDIDKRMLEITYSLYRPKEGDLNWDGHRFSNLKRGIAVQYRFSIIGPLRATGANVLELSKDAEDVLRQVQLGVADGAALLTHNGDRLLQVNPELAANLEKVGPPLDRRPNFIMLSRRFVSQYPAWAQRLWDTVAEVRESAEFKQAVVPWMQKP</sequence>
<keyword evidence="1" id="KW-0732">Signal</keyword>
<gene>
    <name evidence="2" type="ORF">GCM10007907_08400</name>
</gene>
<name>A0ABQ5YAS2_9NEIS</name>
<evidence type="ECO:0000256" key="1">
    <source>
        <dbReference type="SAM" id="SignalP"/>
    </source>
</evidence>
<dbReference type="EMBL" id="BSOG01000001">
    <property type="protein sequence ID" value="GLR12050.1"/>
    <property type="molecule type" value="Genomic_DNA"/>
</dbReference>
<evidence type="ECO:0008006" key="4">
    <source>
        <dbReference type="Google" id="ProtNLM"/>
    </source>
</evidence>
<accession>A0ABQ5YAS2</accession>
<organism evidence="2 3">
    <name type="scientific">Chitinimonas prasina</name>
    <dbReference type="NCBI Taxonomy" id="1434937"/>
    <lineage>
        <taxon>Bacteria</taxon>
        <taxon>Pseudomonadati</taxon>
        <taxon>Pseudomonadota</taxon>
        <taxon>Betaproteobacteria</taxon>
        <taxon>Neisseriales</taxon>
        <taxon>Chitinibacteraceae</taxon>
        <taxon>Chitinimonas</taxon>
    </lineage>
</organism>
<feature type="signal peptide" evidence="1">
    <location>
        <begin position="1"/>
        <end position="18"/>
    </location>
</feature>
<dbReference type="Proteomes" id="UP001156706">
    <property type="component" value="Unassembled WGS sequence"/>
</dbReference>
<dbReference type="Gene3D" id="3.40.190.10">
    <property type="entry name" value="Periplasmic binding protein-like II"/>
    <property type="match status" value="2"/>
</dbReference>
<protein>
    <recommendedName>
        <fullName evidence="4">Transporter substrate-binding domain-containing protein</fullName>
    </recommendedName>
</protein>
<dbReference type="RefSeq" id="WP_284195187.1">
    <property type="nucleotide sequence ID" value="NZ_BSOG01000001.1"/>
</dbReference>
<evidence type="ECO:0000313" key="3">
    <source>
        <dbReference type="Proteomes" id="UP001156706"/>
    </source>
</evidence>